<accession>A0A2U3DQT7</accession>
<protein>
    <submittedName>
        <fullName evidence="2">Uncharacterized protein</fullName>
    </submittedName>
</protein>
<feature type="region of interest" description="Disordered" evidence="1">
    <location>
        <begin position="76"/>
        <end position="191"/>
    </location>
</feature>
<feature type="region of interest" description="Disordered" evidence="1">
    <location>
        <begin position="39"/>
        <end position="58"/>
    </location>
</feature>
<proteinExistence type="predicted"/>
<dbReference type="AlphaFoldDB" id="A0A2U3DQT7"/>
<organism evidence="2 3">
    <name type="scientific">Purpureocillium lilacinum</name>
    <name type="common">Paecilomyces lilacinus</name>
    <dbReference type="NCBI Taxonomy" id="33203"/>
    <lineage>
        <taxon>Eukaryota</taxon>
        <taxon>Fungi</taxon>
        <taxon>Dikarya</taxon>
        <taxon>Ascomycota</taxon>
        <taxon>Pezizomycotina</taxon>
        <taxon>Sordariomycetes</taxon>
        <taxon>Hypocreomycetidae</taxon>
        <taxon>Hypocreales</taxon>
        <taxon>Ophiocordycipitaceae</taxon>
        <taxon>Purpureocillium</taxon>
    </lineage>
</organism>
<feature type="compositionally biased region" description="Polar residues" evidence="1">
    <location>
        <begin position="271"/>
        <end position="286"/>
    </location>
</feature>
<feature type="region of interest" description="Disordered" evidence="1">
    <location>
        <begin position="349"/>
        <end position="403"/>
    </location>
</feature>
<reference evidence="2 3" key="1">
    <citation type="journal article" date="2016" name="Front. Microbiol.">
        <title>Genome and transcriptome sequences reveal the specific parasitism of the nematophagous Purpureocillium lilacinum 36-1.</title>
        <authorList>
            <person name="Xie J."/>
            <person name="Li S."/>
            <person name="Mo C."/>
            <person name="Xiao X."/>
            <person name="Peng D."/>
            <person name="Wang G."/>
            <person name="Xiao Y."/>
        </authorList>
    </citation>
    <scope>NUCLEOTIDE SEQUENCE [LARGE SCALE GENOMIC DNA]</scope>
    <source>
        <strain evidence="2 3">36-1</strain>
    </source>
</reference>
<feature type="region of interest" description="Disordered" evidence="1">
    <location>
        <begin position="436"/>
        <end position="458"/>
    </location>
</feature>
<name>A0A2U3DQT7_PURLI</name>
<feature type="region of interest" description="Disordered" evidence="1">
    <location>
        <begin position="271"/>
        <end position="298"/>
    </location>
</feature>
<dbReference type="Proteomes" id="UP000245956">
    <property type="component" value="Unassembled WGS sequence"/>
</dbReference>
<dbReference type="EMBL" id="LCWV01000053">
    <property type="protein sequence ID" value="PWI64595.1"/>
    <property type="molecule type" value="Genomic_DNA"/>
</dbReference>
<evidence type="ECO:0000256" key="1">
    <source>
        <dbReference type="SAM" id="MobiDB-lite"/>
    </source>
</evidence>
<gene>
    <name evidence="2" type="ORF">PCL_09525</name>
</gene>
<sequence>MPGQVSAAIRVDNRRHRLMTANSVGAAYARSVGRAVGERRSGETVVKGRTQEDGTRSRGRGVVVVGVVRCEGRQATTEARRGRYGSGDGGTRLTVFDDGTAGWSWSRRRRSGPVHEETTHRDDTEQAVSTREATNSSQGDGRQARARQKGGESWRVVGRAGKHEGQASRRRDTAGGESSVATGKVRVGQKQGRAVEDVVGCVPQTSDKHGLTAVSHVQKGVTTEKQNEGTFSVGGRASPRVWRCVSVVLSRWWRTQGRWCGSREVQQAFSSTGAHGTGRSTGSEVQAQEVARGHRKEEPRTVGAVLRARVVAVVAVVGTRRRRAIRAAIARGFDFVCVLLSEIHLHTAKCTQKPPPGRHTPAQRAEQRAHRSDRPVPTSRRQAPVWPGPPRPPTSRPSATRLKPRFQSGSSAIALPGAAPVPVGASQCPVSVVGAPALKRDKRRPSRAGRIIDFGSGR</sequence>
<feature type="compositionally biased region" description="Basic and acidic residues" evidence="1">
    <location>
        <begin position="161"/>
        <end position="174"/>
    </location>
</feature>
<feature type="compositionally biased region" description="Pro residues" evidence="1">
    <location>
        <begin position="386"/>
        <end position="395"/>
    </location>
</feature>
<evidence type="ECO:0000313" key="2">
    <source>
        <dbReference type="EMBL" id="PWI64595.1"/>
    </source>
</evidence>
<feature type="compositionally biased region" description="Basic and acidic residues" evidence="1">
    <location>
        <begin position="113"/>
        <end position="124"/>
    </location>
</feature>
<comment type="caution">
    <text evidence="2">The sequence shown here is derived from an EMBL/GenBank/DDBJ whole genome shotgun (WGS) entry which is preliminary data.</text>
</comment>
<evidence type="ECO:0000313" key="3">
    <source>
        <dbReference type="Proteomes" id="UP000245956"/>
    </source>
</evidence>
<feature type="compositionally biased region" description="Basic and acidic residues" evidence="1">
    <location>
        <begin position="365"/>
        <end position="374"/>
    </location>
</feature>
<feature type="compositionally biased region" description="Polar residues" evidence="1">
    <location>
        <begin position="126"/>
        <end position="140"/>
    </location>
</feature>